<evidence type="ECO:0000259" key="14">
    <source>
        <dbReference type="PROSITE" id="PS50957"/>
    </source>
</evidence>
<feature type="compositionally biased region" description="Polar residues" evidence="13">
    <location>
        <begin position="209"/>
        <end position="230"/>
    </location>
</feature>
<dbReference type="Proteomes" id="UP000308652">
    <property type="component" value="Unassembled WGS sequence"/>
</dbReference>
<keyword evidence="9" id="KW-0804">Transcription</keyword>
<protein>
    <recommendedName>
        <fullName evidence="3">ubiquitinyl hydrolase 1</fullName>
        <ecNumber evidence="3">3.4.19.12</ecNumber>
    </recommendedName>
</protein>
<comment type="caution">
    <text evidence="12">Lacks conserved residue(s) required for the propagation of feature annotation.</text>
</comment>
<evidence type="ECO:0000256" key="12">
    <source>
        <dbReference type="PROSITE-ProRule" id="PRU00331"/>
    </source>
</evidence>
<feature type="compositionally biased region" description="Polar residues" evidence="13">
    <location>
        <begin position="475"/>
        <end position="489"/>
    </location>
</feature>
<keyword evidence="6" id="KW-0378">Hydrolase</keyword>
<feature type="region of interest" description="Disordered" evidence="13">
    <location>
        <begin position="448"/>
        <end position="525"/>
    </location>
</feature>
<evidence type="ECO:0000256" key="6">
    <source>
        <dbReference type="ARBA" id="ARBA00022801"/>
    </source>
</evidence>
<dbReference type="SMART" id="SM00726">
    <property type="entry name" value="UIM"/>
    <property type="match status" value="3"/>
</dbReference>
<feature type="domain" description="Josephin" evidence="14">
    <location>
        <begin position="8"/>
        <end position="191"/>
    </location>
</feature>
<dbReference type="PROSITE" id="PS50957">
    <property type="entry name" value="JOSEPHIN"/>
    <property type="match status" value="1"/>
</dbReference>
<dbReference type="Gene3D" id="6.10.140.100">
    <property type="match status" value="1"/>
</dbReference>
<keyword evidence="5" id="KW-0833">Ubl conjugation pathway</keyword>
<dbReference type="PROSITE" id="PS50330">
    <property type="entry name" value="UIM"/>
    <property type="match status" value="1"/>
</dbReference>
<dbReference type="InterPro" id="IPR003903">
    <property type="entry name" value="UIM_dom"/>
</dbReference>
<feature type="compositionally biased region" description="Acidic residues" evidence="13">
    <location>
        <begin position="490"/>
        <end position="499"/>
    </location>
</feature>
<dbReference type="SMART" id="SM01246">
    <property type="entry name" value="Josephin"/>
    <property type="match status" value="1"/>
</dbReference>
<dbReference type="InterPro" id="IPR006155">
    <property type="entry name" value="Josephin"/>
</dbReference>
<evidence type="ECO:0000256" key="5">
    <source>
        <dbReference type="ARBA" id="ARBA00022786"/>
    </source>
</evidence>
<evidence type="ECO:0000256" key="13">
    <source>
        <dbReference type="SAM" id="MobiDB-lite"/>
    </source>
</evidence>
<evidence type="ECO:0000256" key="9">
    <source>
        <dbReference type="ARBA" id="ARBA00023163"/>
    </source>
</evidence>
<keyword evidence="4" id="KW-0645">Protease</keyword>
<dbReference type="Gene3D" id="3.90.70.40">
    <property type="match status" value="1"/>
</dbReference>
<dbReference type="Pfam" id="PF02099">
    <property type="entry name" value="Josephin"/>
    <property type="match status" value="1"/>
</dbReference>
<evidence type="ECO:0000256" key="3">
    <source>
        <dbReference type="ARBA" id="ARBA00012759"/>
    </source>
</evidence>
<feature type="region of interest" description="Disordered" evidence="13">
    <location>
        <begin position="198"/>
        <end position="238"/>
    </location>
</feature>
<feature type="active site" description="Proton acceptor" evidence="11">
    <location>
        <position position="118"/>
    </location>
</feature>
<keyword evidence="10" id="KW-0539">Nucleus</keyword>
<feature type="active site" evidence="11">
    <location>
        <position position="145"/>
    </location>
</feature>
<sequence>MAGLENLAAQIYHERQQPGSMLCAQHALNNLLQWSYFTAPDLSEIAKKLDTLEQSYDTENEHGESRNMDDTGFFSVQVLENALQHLGLNLMRWRSEEMRPYQDHPHTQLAFILNLEQHWFTLRRFGSAVADINNDPGDGHWFNLNSFLAEPEWVSKTYLGMVLQQAEAEGYSVFAITQIDPQAPLALPRTTTDQIASTLPEPTSAVRPNPQTVTARSISEGASTSRSSGVQHHRPSVEGFEDEDYELQAALQASLMGASTEPTDDFDFDYSPPTLPAAPALRASVPLPRSDSISPAASTPQSGSQTPLEQASQQSSMPASDLSLMSLPGHADVDPVTASMERNRVLLQRMREQQEFAQQELWSGAGLEPEEAAALEERRQERRRREQEEEEQIRRAIMESEAMYGSNPAEKGEGSASTEQPEFSRHNLAASTRVYDDDDAELQAALKASLESVPEGYQHPELAQQPMPSRPAAPTVSSTSRLASASQDVSMDEDHEEIESIASDEMGTAETNVPEPVQPPSLDEIRKARLARFGL</sequence>
<evidence type="ECO:0000256" key="8">
    <source>
        <dbReference type="ARBA" id="ARBA00023015"/>
    </source>
</evidence>
<dbReference type="STRING" id="68775.A0A5C3MTK4"/>
<dbReference type="GO" id="GO:0006508">
    <property type="term" value="P:proteolysis"/>
    <property type="evidence" value="ECO:0007669"/>
    <property type="project" value="UniProtKB-KW"/>
</dbReference>
<organism evidence="15 16">
    <name type="scientific">Crucibulum laeve</name>
    <dbReference type="NCBI Taxonomy" id="68775"/>
    <lineage>
        <taxon>Eukaryota</taxon>
        <taxon>Fungi</taxon>
        <taxon>Dikarya</taxon>
        <taxon>Basidiomycota</taxon>
        <taxon>Agaricomycotina</taxon>
        <taxon>Agaricomycetes</taxon>
        <taxon>Agaricomycetidae</taxon>
        <taxon>Agaricales</taxon>
        <taxon>Agaricineae</taxon>
        <taxon>Nidulariaceae</taxon>
        <taxon>Crucibulum</taxon>
    </lineage>
</organism>
<dbReference type="PANTHER" id="PTHR14159:SF0">
    <property type="entry name" value="ATAXIN-3-RELATED"/>
    <property type="match status" value="1"/>
</dbReference>
<dbReference type="InterPro" id="IPR033865">
    <property type="entry name" value="Ataxin-3"/>
</dbReference>
<dbReference type="EC" id="3.4.19.12" evidence="3"/>
<keyword evidence="16" id="KW-1185">Reference proteome</keyword>
<feature type="compositionally biased region" description="Basic and acidic residues" evidence="13">
    <location>
        <begin position="375"/>
        <end position="398"/>
    </location>
</feature>
<dbReference type="PANTHER" id="PTHR14159">
    <property type="entry name" value="ATAXIN-3-RELATED"/>
    <property type="match status" value="1"/>
</dbReference>
<evidence type="ECO:0000256" key="7">
    <source>
        <dbReference type="ARBA" id="ARBA00022807"/>
    </source>
</evidence>
<evidence type="ECO:0000313" key="15">
    <source>
        <dbReference type="EMBL" id="TFK44721.1"/>
    </source>
</evidence>
<evidence type="ECO:0000256" key="1">
    <source>
        <dbReference type="ARBA" id="ARBA00000707"/>
    </source>
</evidence>
<comment type="subcellular location">
    <subcellularLocation>
        <location evidence="2">Nucleus</location>
    </subcellularLocation>
</comment>
<evidence type="ECO:0000256" key="10">
    <source>
        <dbReference type="ARBA" id="ARBA00023242"/>
    </source>
</evidence>
<evidence type="ECO:0000313" key="16">
    <source>
        <dbReference type="Proteomes" id="UP000308652"/>
    </source>
</evidence>
<gene>
    <name evidence="15" type="ORF">BDQ12DRAFT_730747</name>
</gene>
<comment type="catalytic activity">
    <reaction evidence="1">
        <text>Thiol-dependent hydrolysis of ester, thioester, amide, peptide and isopeptide bonds formed by the C-terminal Gly of ubiquitin (a 76-residue protein attached to proteins as an intracellular targeting signal).</text>
        <dbReference type="EC" id="3.4.19.12"/>
    </reaction>
</comment>
<dbReference type="OrthoDB" id="10063692at2759"/>
<feature type="active site" description="Nucleophile" evidence="11">
    <location>
        <position position="23"/>
    </location>
</feature>
<evidence type="ECO:0000256" key="4">
    <source>
        <dbReference type="ARBA" id="ARBA00022670"/>
    </source>
</evidence>
<proteinExistence type="predicted"/>
<evidence type="ECO:0000256" key="11">
    <source>
        <dbReference type="PIRSR" id="PIRSR633865-1"/>
    </source>
</evidence>
<feature type="region of interest" description="Disordered" evidence="13">
    <location>
        <begin position="361"/>
        <end position="435"/>
    </location>
</feature>
<dbReference type="EMBL" id="ML213590">
    <property type="protein sequence ID" value="TFK44721.1"/>
    <property type="molecule type" value="Genomic_DNA"/>
</dbReference>
<dbReference type="AlphaFoldDB" id="A0A5C3MTK4"/>
<dbReference type="GO" id="GO:0016579">
    <property type="term" value="P:protein deubiquitination"/>
    <property type="evidence" value="ECO:0007669"/>
    <property type="project" value="InterPro"/>
</dbReference>
<feature type="compositionally biased region" description="Polar residues" evidence="13">
    <location>
        <begin position="291"/>
        <end position="318"/>
    </location>
</feature>
<name>A0A5C3MTK4_9AGAR</name>
<reference evidence="15 16" key="1">
    <citation type="journal article" date="2019" name="Nat. Ecol. Evol.">
        <title>Megaphylogeny resolves global patterns of mushroom evolution.</title>
        <authorList>
            <person name="Varga T."/>
            <person name="Krizsan K."/>
            <person name="Foldi C."/>
            <person name="Dima B."/>
            <person name="Sanchez-Garcia M."/>
            <person name="Sanchez-Ramirez S."/>
            <person name="Szollosi G.J."/>
            <person name="Szarkandi J.G."/>
            <person name="Papp V."/>
            <person name="Albert L."/>
            <person name="Andreopoulos W."/>
            <person name="Angelini C."/>
            <person name="Antonin V."/>
            <person name="Barry K.W."/>
            <person name="Bougher N.L."/>
            <person name="Buchanan P."/>
            <person name="Buyck B."/>
            <person name="Bense V."/>
            <person name="Catcheside P."/>
            <person name="Chovatia M."/>
            <person name="Cooper J."/>
            <person name="Damon W."/>
            <person name="Desjardin D."/>
            <person name="Finy P."/>
            <person name="Geml J."/>
            <person name="Haridas S."/>
            <person name="Hughes K."/>
            <person name="Justo A."/>
            <person name="Karasinski D."/>
            <person name="Kautmanova I."/>
            <person name="Kiss B."/>
            <person name="Kocsube S."/>
            <person name="Kotiranta H."/>
            <person name="LaButti K.M."/>
            <person name="Lechner B.E."/>
            <person name="Liimatainen K."/>
            <person name="Lipzen A."/>
            <person name="Lukacs Z."/>
            <person name="Mihaltcheva S."/>
            <person name="Morgado L.N."/>
            <person name="Niskanen T."/>
            <person name="Noordeloos M.E."/>
            <person name="Ohm R.A."/>
            <person name="Ortiz-Santana B."/>
            <person name="Ovrebo C."/>
            <person name="Racz N."/>
            <person name="Riley R."/>
            <person name="Savchenko A."/>
            <person name="Shiryaev A."/>
            <person name="Soop K."/>
            <person name="Spirin V."/>
            <person name="Szebenyi C."/>
            <person name="Tomsovsky M."/>
            <person name="Tulloss R.E."/>
            <person name="Uehling J."/>
            <person name="Grigoriev I.V."/>
            <person name="Vagvolgyi C."/>
            <person name="Papp T."/>
            <person name="Martin F.M."/>
            <person name="Miettinen O."/>
            <person name="Hibbett D.S."/>
            <person name="Nagy L.G."/>
        </authorList>
    </citation>
    <scope>NUCLEOTIDE SEQUENCE [LARGE SCALE GENOMIC DNA]</scope>
    <source>
        <strain evidence="15 16">CBS 166.37</strain>
    </source>
</reference>
<keyword evidence="7" id="KW-0788">Thiol protease</keyword>
<accession>A0A5C3MTK4</accession>
<dbReference type="GO" id="GO:0005634">
    <property type="term" value="C:nucleus"/>
    <property type="evidence" value="ECO:0007669"/>
    <property type="project" value="UniProtKB-SubCell"/>
</dbReference>
<dbReference type="PRINTS" id="PR01233">
    <property type="entry name" value="JOSEPHIN"/>
</dbReference>
<evidence type="ECO:0000256" key="2">
    <source>
        <dbReference type="ARBA" id="ARBA00004123"/>
    </source>
</evidence>
<feature type="region of interest" description="Disordered" evidence="13">
    <location>
        <begin position="259"/>
        <end position="334"/>
    </location>
</feature>
<keyword evidence="8" id="KW-0805">Transcription regulation</keyword>
<dbReference type="Gene3D" id="1.10.287.10">
    <property type="entry name" value="S15/NS1, RNA-binding"/>
    <property type="match status" value="1"/>
</dbReference>
<dbReference type="GO" id="GO:0004843">
    <property type="term" value="F:cysteine-type deubiquitinase activity"/>
    <property type="evidence" value="ECO:0007669"/>
    <property type="project" value="UniProtKB-EC"/>
</dbReference>